<protein>
    <submittedName>
        <fullName evidence="4">Glycerate dehydrogenase</fullName>
        <ecNumber evidence="4">1.1.1.29</ecNumber>
    </submittedName>
</protein>
<dbReference type="PROSITE" id="PS00671">
    <property type="entry name" value="D_2_HYDROXYACID_DH_3"/>
    <property type="match status" value="1"/>
</dbReference>
<evidence type="ECO:0000313" key="5">
    <source>
        <dbReference type="Proteomes" id="UP000277294"/>
    </source>
</evidence>
<dbReference type="InterPro" id="IPR029753">
    <property type="entry name" value="D-isomer_DH_CS"/>
</dbReference>
<reference evidence="4 5" key="1">
    <citation type="submission" date="2018-10" db="EMBL/GenBank/DDBJ databases">
        <authorList>
            <person name="Criscuolo A."/>
        </authorList>
    </citation>
    <scope>NUCLEOTIDE SEQUENCE [LARGE SCALE GENOMIC DNA]</scope>
    <source>
        <strain evidence="4">DnA1</strain>
    </source>
</reference>
<evidence type="ECO:0000256" key="2">
    <source>
        <dbReference type="ARBA" id="ARBA00023027"/>
    </source>
</evidence>
<evidence type="ECO:0000256" key="1">
    <source>
        <dbReference type="ARBA" id="ARBA00023002"/>
    </source>
</evidence>
<dbReference type="SUPFAM" id="SSF51735">
    <property type="entry name" value="NAD(P)-binding Rossmann-fold domains"/>
    <property type="match status" value="1"/>
</dbReference>
<sequence length="327" mass="35573">MRAHSSRRSGDGEIVVCDKDAEFYCSELGNAYAQLRFRPLVPPVAEEQDFGRCEALVSFGNSLPDRLFQRAPRLRWVQMLGAGTDRIMSLPGLPPSLWVSSASGIHGPMLAEMVVYLMLALARRGKTLFQNQAQGVWKREEGMLLCGKNVLVAGTGASGMHIRRLCEALGMCVVAASGAPRPVEHAEACIAMQEIDGHLADVDFLVLATPYSDRTRGLIGPASFSAMKRSAYLVNVSRGGIVDEGALVEALDRERIAGAALDVFQQEPLPREHALWRHPRVLATPHVAGLVREYPMLVLPLLKHNVGCFARGDASGLRNLVKLGEPC</sequence>
<accession>A0A3P4B6Z0</accession>
<dbReference type="EMBL" id="UWPJ01000031">
    <property type="protein sequence ID" value="VCU71842.1"/>
    <property type="molecule type" value="Genomic_DNA"/>
</dbReference>
<evidence type="ECO:0000313" key="4">
    <source>
        <dbReference type="EMBL" id="VCU71842.1"/>
    </source>
</evidence>
<keyword evidence="5" id="KW-1185">Reference proteome</keyword>
<dbReference type="GO" id="GO:0051287">
    <property type="term" value="F:NAD binding"/>
    <property type="evidence" value="ECO:0007669"/>
    <property type="project" value="InterPro"/>
</dbReference>
<dbReference type="CDD" id="cd05300">
    <property type="entry name" value="2-Hacid_dh_1"/>
    <property type="match status" value="1"/>
</dbReference>
<dbReference type="AlphaFoldDB" id="A0A3P4B6Z0"/>
<dbReference type="GO" id="GO:0008465">
    <property type="term" value="F:hydroxypyruvate reductase (NADH) activity"/>
    <property type="evidence" value="ECO:0007669"/>
    <property type="project" value="UniProtKB-EC"/>
</dbReference>
<dbReference type="InterPro" id="IPR036291">
    <property type="entry name" value="NAD(P)-bd_dom_sf"/>
</dbReference>
<keyword evidence="2" id="KW-0520">NAD</keyword>
<dbReference type="InterPro" id="IPR006140">
    <property type="entry name" value="D-isomer_DH_NAD-bd"/>
</dbReference>
<organism evidence="4 5">
    <name type="scientific">Pigmentiphaga humi</name>
    <dbReference type="NCBI Taxonomy" id="2478468"/>
    <lineage>
        <taxon>Bacteria</taxon>
        <taxon>Pseudomonadati</taxon>
        <taxon>Pseudomonadota</taxon>
        <taxon>Betaproteobacteria</taxon>
        <taxon>Burkholderiales</taxon>
        <taxon>Alcaligenaceae</taxon>
        <taxon>Pigmentiphaga</taxon>
    </lineage>
</organism>
<dbReference type="Pfam" id="PF02826">
    <property type="entry name" value="2-Hacid_dh_C"/>
    <property type="match status" value="1"/>
</dbReference>
<dbReference type="OrthoDB" id="9805416at2"/>
<gene>
    <name evidence="4" type="primary">hprA_4</name>
    <name evidence="4" type="ORF">PIGHUM_03932</name>
</gene>
<dbReference type="Proteomes" id="UP000277294">
    <property type="component" value="Unassembled WGS sequence"/>
</dbReference>
<dbReference type="Gene3D" id="3.40.50.720">
    <property type="entry name" value="NAD(P)-binding Rossmann-like Domain"/>
    <property type="match status" value="2"/>
</dbReference>
<proteinExistence type="predicted"/>
<dbReference type="SUPFAM" id="SSF52283">
    <property type="entry name" value="Formate/glycerate dehydrogenase catalytic domain-like"/>
    <property type="match status" value="1"/>
</dbReference>
<dbReference type="PANTHER" id="PTHR43333:SF1">
    <property type="entry name" value="D-ISOMER SPECIFIC 2-HYDROXYACID DEHYDROGENASE NAD-BINDING DOMAIN-CONTAINING PROTEIN"/>
    <property type="match status" value="1"/>
</dbReference>
<keyword evidence="1 4" id="KW-0560">Oxidoreductase</keyword>
<evidence type="ECO:0000259" key="3">
    <source>
        <dbReference type="Pfam" id="PF02826"/>
    </source>
</evidence>
<name>A0A3P4B6Z0_9BURK</name>
<dbReference type="EC" id="1.1.1.29" evidence="4"/>
<dbReference type="PANTHER" id="PTHR43333">
    <property type="entry name" value="2-HACID_DH_C DOMAIN-CONTAINING PROTEIN"/>
    <property type="match status" value="1"/>
</dbReference>
<feature type="domain" description="D-isomer specific 2-hydroxyacid dehydrogenase NAD-binding" evidence="3">
    <location>
        <begin position="116"/>
        <end position="288"/>
    </location>
</feature>
<dbReference type="RefSeq" id="WP_124081440.1">
    <property type="nucleotide sequence ID" value="NZ_UWPJ01000031.1"/>
</dbReference>